<dbReference type="RefSeq" id="WP_159902566.1">
    <property type="nucleotide sequence ID" value="NZ_BAABFX010000028.1"/>
</dbReference>
<dbReference type="InterPro" id="IPR024344">
    <property type="entry name" value="MDMPI_metal-binding"/>
</dbReference>
<dbReference type="SUPFAM" id="SSF109854">
    <property type="entry name" value="DinB/YfiT-like putative metalloenzymes"/>
    <property type="match status" value="1"/>
</dbReference>
<organism evidence="2 3">
    <name type="scientific">Ornithinibacter aureus</name>
    <dbReference type="NCBI Taxonomy" id="622664"/>
    <lineage>
        <taxon>Bacteria</taxon>
        <taxon>Bacillati</taxon>
        <taxon>Actinomycetota</taxon>
        <taxon>Actinomycetes</taxon>
        <taxon>Micrococcales</taxon>
        <taxon>Intrasporangiaceae</taxon>
        <taxon>Ornithinibacter</taxon>
    </lineage>
</organism>
<dbReference type="EMBL" id="BAABFX010000028">
    <property type="protein sequence ID" value="GAA4397858.1"/>
    <property type="molecule type" value="Genomic_DNA"/>
</dbReference>
<sequence>MTLHPPAPSDLGELVDAYAHTVRAVIDLGRTTRPGDESLPTDCPGWSVLDQFAHIASAEAMVAGEPQPDVDVSGHAHVRHAFGERIERYLESRRGRSLEEVLDELEERRDERLALYRSGTAWAQTPVAGPFGPTTLGALLGIRVFDIWMHEQDIREALGRPGGLDSGAAAHAVAQLFAALPRIVAKTAAIEPGNAVVLDLTGPTTGRAGARVEEHDGRAVGVPLFTGGAEDHGDAVATSLTMSTQVATRLAGGRRRPQDAHVVVHGDDTVARRVLAALTITP</sequence>
<evidence type="ECO:0000313" key="3">
    <source>
        <dbReference type="Proteomes" id="UP001500390"/>
    </source>
</evidence>
<dbReference type="Proteomes" id="UP001500390">
    <property type="component" value="Unassembled WGS sequence"/>
</dbReference>
<keyword evidence="2" id="KW-0413">Isomerase</keyword>
<dbReference type="Gene3D" id="1.20.120.450">
    <property type="entry name" value="dinb family like domain"/>
    <property type="match status" value="1"/>
</dbReference>
<evidence type="ECO:0000259" key="1">
    <source>
        <dbReference type="Pfam" id="PF11716"/>
    </source>
</evidence>
<feature type="domain" description="Mycothiol-dependent maleylpyruvate isomerase metal-binding" evidence="1">
    <location>
        <begin position="22"/>
        <end position="155"/>
    </location>
</feature>
<reference evidence="3" key="1">
    <citation type="journal article" date="2019" name="Int. J. Syst. Evol. Microbiol.">
        <title>The Global Catalogue of Microorganisms (GCM) 10K type strain sequencing project: providing services to taxonomists for standard genome sequencing and annotation.</title>
        <authorList>
            <consortium name="The Broad Institute Genomics Platform"/>
            <consortium name="The Broad Institute Genome Sequencing Center for Infectious Disease"/>
            <person name="Wu L."/>
            <person name="Ma J."/>
        </authorList>
    </citation>
    <scope>NUCLEOTIDE SEQUENCE [LARGE SCALE GENOMIC DNA]</scope>
    <source>
        <strain evidence="3">JCM 17738</strain>
    </source>
</reference>
<comment type="caution">
    <text evidence="2">The sequence shown here is derived from an EMBL/GenBank/DDBJ whole genome shotgun (WGS) entry which is preliminary data.</text>
</comment>
<evidence type="ECO:0000313" key="2">
    <source>
        <dbReference type="EMBL" id="GAA4397858.1"/>
    </source>
</evidence>
<dbReference type="GO" id="GO:0016853">
    <property type="term" value="F:isomerase activity"/>
    <property type="evidence" value="ECO:0007669"/>
    <property type="project" value="UniProtKB-KW"/>
</dbReference>
<proteinExistence type="predicted"/>
<dbReference type="NCBIfam" id="TIGR03083">
    <property type="entry name" value="maleylpyruvate isomerase family mycothiol-dependent enzyme"/>
    <property type="match status" value="1"/>
</dbReference>
<dbReference type="InterPro" id="IPR017517">
    <property type="entry name" value="Maleyloyr_isom"/>
</dbReference>
<name>A0ABP8JYB1_9MICO</name>
<protein>
    <submittedName>
        <fullName evidence="2">Maleylpyruvate isomerase family mycothiol-dependent enzyme</fullName>
    </submittedName>
</protein>
<dbReference type="InterPro" id="IPR034660">
    <property type="entry name" value="DinB/YfiT-like"/>
</dbReference>
<dbReference type="Pfam" id="PF11716">
    <property type="entry name" value="MDMPI_N"/>
    <property type="match status" value="1"/>
</dbReference>
<accession>A0ABP8JYB1</accession>
<keyword evidence="3" id="KW-1185">Reference proteome</keyword>
<gene>
    <name evidence="2" type="ORF">GCM10023153_22240</name>
</gene>